<evidence type="ECO:0000259" key="15">
    <source>
        <dbReference type="Pfam" id="PF01923"/>
    </source>
</evidence>
<proteinExistence type="inferred from homology"/>
<dbReference type="PANTHER" id="PTHR12213">
    <property type="entry name" value="CORRINOID ADENOSYLTRANSFERASE"/>
    <property type="match status" value="1"/>
</dbReference>
<evidence type="ECO:0000256" key="14">
    <source>
        <dbReference type="RuleBase" id="RU366026"/>
    </source>
</evidence>
<dbReference type="Pfam" id="PF01923">
    <property type="entry name" value="Cob_adeno_trans"/>
    <property type="match status" value="1"/>
</dbReference>
<evidence type="ECO:0000256" key="1">
    <source>
        <dbReference type="ARBA" id="ARBA00005121"/>
    </source>
</evidence>
<dbReference type="AlphaFoldDB" id="B1HYX9"/>
<name>B1HYX9_LYSSC</name>
<evidence type="ECO:0000256" key="3">
    <source>
        <dbReference type="ARBA" id="ARBA00012454"/>
    </source>
</evidence>
<dbReference type="InterPro" id="IPR036451">
    <property type="entry name" value="CblAdoTrfase-like_sf"/>
</dbReference>
<evidence type="ECO:0000256" key="7">
    <source>
        <dbReference type="ARBA" id="ARBA00022741"/>
    </source>
</evidence>
<evidence type="ECO:0000256" key="13">
    <source>
        <dbReference type="ARBA" id="ARBA00048692"/>
    </source>
</evidence>
<comment type="similarity">
    <text evidence="2 14">Belongs to the Cob(I)alamin adenosyltransferase family.</text>
</comment>
<dbReference type="GO" id="GO:0008817">
    <property type="term" value="F:corrinoid adenosyltransferase activity"/>
    <property type="evidence" value="ECO:0007669"/>
    <property type="project" value="UniProtKB-UniRule"/>
</dbReference>
<feature type="domain" description="Cobalamin adenosyltransferase-like" evidence="15">
    <location>
        <begin position="33"/>
        <end position="162"/>
    </location>
</feature>
<dbReference type="GO" id="GO:0009236">
    <property type="term" value="P:cobalamin biosynthetic process"/>
    <property type="evidence" value="ECO:0007669"/>
    <property type="project" value="UniProtKB-UniRule"/>
</dbReference>
<keyword evidence="6 14" id="KW-0808">Transferase</keyword>
<dbReference type="GO" id="GO:0005524">
    <property type="term" value="F:ATP binding"/>
    <property type="evidence" value="ECO:0007669"/>
    <property type="project" value="UniProtKB-UniRule"/>
</dbReference>
<organism evidence="16 17">
    <name type="scientific">Lysinibacillus sphaericus (strain C3-41)</name>
    <dbReference type="NCBI Taxonomy" id="444177"/>
    <lineage>
        <taxon>Bacteria</taxon>
        <taxon>Bacillati</taxon>
        <taxon>Bacillota</taxon>
        <taxon>Bacilli</taxon>
        <taxon>Bacillales</taxon>
        <taxon>Bacillaceae</taxon>
        <taxon>Lysinibacillus</taxon>
    </lineage>
</organism>
<dbReference type="EC" id="2.5.1.17" evidence="3 14"/>
<evidence type="ECO:0000256" key="11">
    <source>
        <dbReference type="ARBA" id="ARBA00033354"/>
    </source>
</evidence>
<evidence type="ECO:0000313" key="17">
    <source>
        <dbReference type="Proteomes" id="UP000002164"/>
    </source>
</evidence>
<keyword evidence="8 14" id="KW-0067">ATP-binding</keyword>
<evidence type="ECO:0000256" key="8">
    <source>
        <dbReference type="ARBA" id="ARBA00022840"/>
    </source>
</evidence>
<dbReference type="KEGG" id="lsp:Bsph_4401"/>
<dbReference type="Proteomes" id="UP000002164">
    <property type="component" value="Chromosome"/>
</dbReference>
<sequence>MEKWGDSRLKKDARYSCYPFMRERASTVDFEIRTDSLTTHIGVALAVVKKEDVQAVADDLMQILPMAYHVNGSVRGKLAVTDEDLSWLSARYDFYVRHVKDEIQNFVLPQGTEAAAALHLCRSEAKKSYRTLHKVSEEQEVPSILFDYLGLLANVCFVMAVYMNQQAGIAEIPFMSKSYPMKKKKVNNNEETI</sequence>
<accession>B1HYX9</accession>
<dbReference type="EMBL" id="CP000817">
    <property type="protein sequence ID" value="ACA41852.1"/>
    <property type="molecule type" value="Genomic_DNA"/>
</dbReference>
<evidence type="ECO:0000256" key="5">
    <source>
        <dbReference type="ARBA" id="ARBA00022573"/>
    </source>
</evidence>
<evidence type="ECO:0000256" key="10">
    <source>
        <dbReference type="ARBA" id="ARBA00033334"/>
    </source>
</evidence>
<reference evidence="16 17" key="1">
    <citation type="journal article" date="2008" name="J. Bacteriol.">
        <title>Complete genome sequence of the mosquitocidal bacterium Bacillus sphaericus C3-41 and comparison with those of closely related Bacillus species.</title>
        <authorList>
            <person name="Hu X."/>
            <person name="Fan W."/>
            <person name="Han B."/>
            <person name="Liu H."/>
            <person name="Zheng D."/>
            <person name="Li Q."/>
            <person name="Dong W."/>
            <person name="Yan J."/>
            <person name="Gao M."/>
            <person name="Berry C."/>
            <person name="Yuan Z."/>
        </authorList>
    </citation>
    <scope>NUCLEOTIDE SEQUENCE [LARGE SCALE GENOMIC DNA]</scope>
    <source>
        <strain evidence="16 17">C3-41</strain>
    </source>
</reference>
<dbReference type="InterPro" id="IPR016030">
    <property type="entry name" value="CblAdoTrfase-like"/>
</dbReference>
<dbReference type="HOGENOM" id="CLU_128252_0_0_9"/>
<gene>
    <name evidence="16" type="ordered locus">Bsph_4401</name>
</gene>
<keyword evidence="5 14" id="KW-0169">Cobalamin biosynthesis</keyword>
<dbReference type="PANTHER" id="PTHR12213:SF0">
    <property type="entry name" value="CORRINOID ADENOSYLTRANSFERASE MMAB"/>
    <property type="match status" value="1"/>
</dbReference>
<evidence type="ECO:0000256" key="9">
    <source>
        <dbReference type="ARBA" id="ARBA00031529"/>
    </source>
</evidence>
<evidence type="ECO:0000256" key="12">
    <source>
        <dbReference type="ARBA" id="ARBA00048555"/>
    </source>
</evidence>
<dbReference type="Gene3D" id="1.20.1200.10">
    <property type="entry name" value="Cobalamin adenosyltransferase-like"/>
    <property type="match status" value="1"/>
</dbReference>
<evidence type="ECO:0000256" key="4">
    <source>
        <dbReference type="ARBA" id="ARBA00020963"/>
    </source>
</evidence>
<evidence type="ECO:0000256" key="2">
    <source>
        <dbReference type="ARBA" id="ARBA00007487"/>
    </source>
</evidence>
<evidence type="ECO:0000256" key="6">
    <source>
        <dbReference type="ARBA" id="ARBA00022679"/>
    </source>
</evidence>
<dbReference type="UniPathway" id="UPA00148">
    <property type="reaction ID" value="UER00233"/>
</dbReference>
<comment type="pathway">
    <text evidence="1 14">Cofactor biosynthesis; adenosylcobalamin biosynthesis; adenosylcobalamin from cob(II)yrinate a,c-diamide: step 2/7.</text>
</comment>
<evidence type="ECO:0000313" key="16">
    <source>
        <dbReference type="EMBL" id="ACA41852.1"/>
    </source>
</evidence>
<comment type="catalytic activity">
    <reaction evidence="12 14">
        <text>2 cob(II)yrinate a,c diamide + reduced [electron-transfer flavoprotein] + 2 ATP = 2 adenosylcob(III)yrinate a,c-diamide + 2 triphosphate + oxidized [electron-transfer flavoprotein] + 3 H(+)</text>
        <dbReference type="Rhea" id="RHEA:11528"/>
        <dbReference type="Rhea" id="RHEA-COMP:10685"/>
        <dbReference type="Rhea" id="RHEA-COMP:10686"/>
        <dbReference type="ChEBI" id="CHEBI:15378"/>
        <dbReference type="ChEBI" id="CHEBI:18036"/>
        <dbReference type="ChEBI" id="CHEBI:30616"/>
        <dbReference type="ChEBI" id="CHEBI:57692"/>
        <dbReference type="ChEBI" id="CHEBI:58307"/>
        <dbReference type="ChEBI" id="CHEBI:58503"/>
        <dbReference type="ChEBI" id="CHEBI:58537"/>
        <dbReference type="EC" id="2.5.1.17"/>
    </reaction>
</comment>
<dbReference type="InterPro" id="IPR029499">
    <property type="entry name" value="PduO-typ"/>
</dbReference>
<dbReference type="EnsemblBacteria" id="ACA41852">
    <property type="protein sequence ID" value="ACA41852"/>
    <property type="gene ID" value="Bsph_4401"/>
</dbReference>
<comment type="catalytic activity">
    <reaction evidence="13 14">
        <text>2 cob(II)alamin + reduced [electron-transfer flavoprotein] + 2 ATP = 2 adenosylcob(III)alamin + 2 triphosphate + oxidized [electron-transfer flavoprotein] + 3 H(+)</text>
        <dbReference type="Rhea" id="RHEA:28671"/>
        <dbReference type="Rhea" id="RHEA-COMP:10685"/>
        <dbReference type="Rhea" id="RHEA-COMP:10686"/>
        <dbReference type="ChEBI" id="CHEBI:15378"/>
        <dbReference type="ChEBI" id="CHEBI:16304"/>
        <dbReference type="ChEBI" id="CHEBI:18036"/>
        <dbReference type="ChEBI" id="CHEBI:18408"/>
        <dbReference type="ChEBI" id="CHEBI:30616"/>
        <dbReference type="ChEBI" id="CHEBI:57692"/>
        <dbReference type="ChEBI" id="CHEBI:58307"/>
        <dbReference type="EC" id="2.5.1.17"/>
    </reaction>
</comment>
<dbReference type="SUPFAM" id="SSF89028">
    <property type="entry name" value="Cobalamin adenosyltransferase-like"/>
    <property type="match status" value="1"/>
</dbReference>
<keyword evidence="7 14" id="KW-0547">Nucleotide-binding</keyword>
<protein>
    <recommendedName>
        <fullName evidence="4 14">Corrinoid adenosyltransferase</fullName>
        <ecNumber evidence="3 14">2.5.1.17</ecNumber>
    </recommendedName>
    <alternativeName>
        <fullName evidence="9 14">Cob(II)alamin adenosyltransferase</fullName>
    </alternativeName>
    <alternativeName>
        <fullName evidence="11 14">Cob(II)yrinic acid a,c-diamide adenosyltransferase</fullName>
    </alternativeName>
    <alternativeName>
        <fullName evidence="10 14">Cobinamide/cobalamin adenosyltransferase</fullName>
    </alternativeName>
</protein>